<reference evidence="4 5" key="1">
    <citation type="journal article" date="2014" name="BMC Genomics">
        <title>Comparison of environmental and isolate Sulfobacillus genomes reveals diverse carbon, sulfur, nitrogen, and hydrogen metabolisms.</title>
        <authorList>
            <person name="Justice N.B."/>
            <person name="Norman A."/>
            <person name="Brown C.T."/>
            <person name="Singh A."/>
            <person name="Thomas B.C."/>
            <person name="Banfield J.F."/>
        </authorList>
    </citation>
    <scope>NUCLEOTIDE SEQUENCE [LARGE SCALE GENOMIC DNA]</scope>
    <source>
        <strain evidence="4">AMDSBA4</strain>
    </source>
</reference>
<keyword evidence="2" id="KW-0012">Acyltransferase</keyword>
<dbReference type="InterPro" id="IPR050832">
    <property type="entry name" value="Bact_Acetyltransf"/>
</dbReference>
<dbReference type="AlphaFoldDB" id="A0A2T2XIH4"/>
<keyword evidence="1 4" id="KW-0808">Transferase</keyword>
<dbReference type="PROSITE" id="PS51186">
    <property type="entry name" value="GNAT"/>
    <property type="match status" value="1"/>
</dbReference>
<dbReference type="InterPro" id="IPR016181">
    <property type="entry name" value="Acyl_CoA_acyltransferase"/>
</dbReference>
<dbReference type="Proteomes" id="UP000242972">
    <property type="component" value="Unassembled WGS sequence"/>
</dbReference>
<dbReference type="EMBL" id="PXYW01000010">
    <property type="protein sequence ID" value="PSR34305.1"/>
    <property type="molecule type" value="Genomic_DNA"/>
</dbReference>
<name>A0A2T2XIH4_9FIRM</name>
<dbReference type="GO" id="GO:0016747">
    <property type="term" value="F:acyltransferase activity, transferring groups other than amino-acyl groups"/>
    <property type="evidence" value="ECO:0007669"/>
    <property type="project" value="InterPro"/>
</dbReference>
<dbReference type="CDD" id="cd04301">
    <property type="entry name" value="NAT_SF"/>
    <property type="match status" value="1"/>
</dbReference>
<evidence type="ECO:0000256" key="2">
    <source>
        <dbReference type="ARBA" id="ARBA00023315"/>
    </source>
</evidence>
<evidence type="ECO:0000313" key="4">
    <source>
        <dbReference type="EMBL" id="PSR34305.1"/>
    </source>
</evidence>
<sequence>MLLRYVRASVEDQEKIRDFLRQFIDDYLTDQIEQLVAQRQGGLYLALEDEQIIGTAAISLPKRHEAYLSGMRIAPSRQGQGVAEAFAKFQIAEAERLGAGIARALVHQDNQTSLHILQESLGFHVVDGWMVGTLSGFEAPEVPPLEAGPAWAVDKERILSFWSRFADDLWAGQNLWGPHSLTMEDIWQRFENSGVAVAPQTENQEVDTLAMYRVGQKKTMYINYFRMAEGRLASELLGYLWVEARAWGLEQVQYGLPQRQAEKFLSLSGLTPADTWTGIVLEKDLSLTHE</sequence>
<protein>
    <submittedName>
        <fullName evidence="4">N-acetyltransferase</fullName>
    </submittedName>
</protein>
<evidence type="ECO:0000259" key="3">
    <source>
        <dbReference type="PROSITE" id="PS51186"/>
    </source>
</evidence>
<dbReference type="Gene3D" id="3.40.630.30">
    <property type="match status" value="1"/>
</dbReference>
<evidence type="ECO:0000256" key="1">
    <source>
        <dbReference type="ARBA" id="ARBA00022679"/>
    </source>
</evidence>
<organism evidence="4 5">
    <name type="scientific">Sulfobacillus benefaciens</name>
    <dbReference type="NCBI Taxonomy" id="453960"/>
    <lineage>
        <taxon>Bacteria</taxon>
        <taxon>Bacillati</taxon>
        <taxon>Bacillota</taxon>
        <taxon>Clostridia</taxon>
        <taxon>Eubacteriales</taxon>
        <taxon>Clostridiales Family XVII. Incertae Sedis</taxon>
        <taxon>Sulfobacillus</taxon>
    </lineage>
</organism>
<dbReference type="InterPro" id="IPR000182">
    <property type="entry name" value="GNAT_dom"/>
</dbReference>
<gene>
    <name evidence="4" type="ORF">C7B46_06160</name>
</gene>
<dbReference type="PANTHER" id="PTHR43877">
    <property type="entry name" value="AMINOALKYLPHOSPHONATE N-ACETYLTRANSFERASE-RELATED-RELATED"/>
    <property type="match status" value="1"/>
</dbReference>
<evidence type="ECO:0000313" key="5">
    <source>
        <dbReference type="Proteomes" id="UP000242972"/>
    </source>
</evidence>
<dbReference type="SUPFAM" id="SSF55729">
    <property type="entry name" value="Acyl-CoA N-acyltransferases (Nat)"/>
    <property type="match status" value="1"/>
</dbReference>
<dbReference type="Pfam" id="PF00583">
    <property type="entry name" value="Acetyltransf_1"/>
    <property type="match status" value="1"/>
</dbReference>
<proteinExistence type="predicted"/>
<feature type="domain" description="N-acetyltransferase" evidence="3">
    <location>
        <begin position="1"/>
        <end position="146"/>
    </location>
</feature>
<comment type="caution">
    <text evidence="4">The sequence shown here is derived from an EMBL/GenBank/DDBJ whole genome shotgun (WGS) entry which is preliminary data.</text>
</comment>
<accession>A0A2T2XIH4</accession>